<name>A0A2M6WPG3_9BACT</name>
<comment type="caution">
    <text evidence="1">The sequence shown here is derived from an EMBL/GenBank/DDBJ whole genome shotgun (WGS) entry which is preliminary data.</text>
</comment>
<proteinExistence type="predicted"/>
<sequence>MRKDEVKSWHEAEVEAALKDASEREGKFIKVKRILE</sequence>
<evidence type="ECO:0000313" key="2">
    <source>
        <dbReference type="Proteomes" id="UP000228964"/>
    </source>
</evidence>
<dbReference type="AlphaFoldDB" id="A0A2M6WPG3"/>
<dbReference type="EMBL" id="PFAO01000073">
    <property type="protein sequence ID" value="PIT94662.1"/>
    <property type="molecule type" value="Genomic_DNA"/>
</dbReference>
<protein>
    <submittedName>
        <fullName evidence="1">Uncharacterized protein</fullName>
    </submittedName>
</protein>
<gene>
    <name evidence="1" type="ORF">COT96_02935</name>
</gene>
<dbReference type="Proteomes" id="UP000228964">
    <property type="component" value="Unassembled WGS sequence"/>
</dbReference>
<organism evidence="1 2">
    <name type="scientific">Candidatus Falkowbacteria bacterium CG10_big_fil_rev_8_21_14_0_10_38_22</name>
    <dbReference type="NCBI Taxonomy" id="1974564"/>
    <lineage>
        <taxon>Bacteria</taxon>
        <taxon>Candidatus Falkowiibacteriota</taxon>
    </lineage>
</organism>
<reference evidence="2" key="1">
    <citation type="submission" date="2017-09" db="EMBL/GenBank/DDBJ databases">
        <title>Depth-based differentiation of microbial function through sediment-hosted aquifers and enrichment of novel symbionts in the deep terrestrial subsurface.</title>
        <authorList>
            <person name="Probst A.J."/>
            <person name="Ladd B."/>
            <person name="Jarett J.K."/>
            <person name="Geller-Mcgrath D.E."/>
            <person name="Sieber C.M.K."/>
            <person name="Emerson J.B."/>
            <person name="Anantharaman K."/>
            <person name="Thomas B.C."/>
            <person name="Malmstrom R."/>
            <person name="Stieglmeier M."/>
            <person name="Klingl A."/>
            <person name="Woyke T."/>
            <person name="Ryan C.M."/>
            <person name="Banfield J.F."/>
        </authorList>
    </citation>
    <scope>NUCLEOTIDE SEQUENCE [LARGE SCALE GENOMIC DNA]</scope>
</reference>
<accession>A0A2M6WPG3</accession>
<evidence type="ECO:0000313" key="1">
    <source>
        <dbReference type="EMBL" id="PIT94662.1"/>
    </source>
</evidence>